<keyword evidence="6 12" id="KW-0862">Zinc</keyword>
<comment type="function">
    <text evidence="12">Catalyzes the attachment of alanine to tRNA(Ala) in a two-step reaction: alanine is first activated by ATP to form Ala-AMP and then transferred to the acceptor end of tRNA(Ala). Also edits incorrectly charged tRNA(Ala) via its editing domain.</text>
</comment>
<evidence type="ECO:0000256" key="9">
    <source>
        <dbReference type="ARBA" id="ARBA00022917"/>
    </source>
</evidence>
<dbReference type="FunFam" id="3.30.930.10:FF:000011">
    <property type="entry name" value="Alanine--tRNA ligase, cytoplasmic"/>
    <property type="match status" value="1"/>
</dbReference>
<evidence type="ECO:0000256" key="6">
    <source>
        <dbReference type="ARBA" id="ARBA00022833"/>
    </source>
</evidence>
<evidence type="ECO:0000256" key="4">
    <source>
        <dbReference type="ARBA" id="ARBA00022723"/>
    </source>
</evidence>
<keyword evidence="12" id="KW-0496">Mitochondrion</keyword>
<keyword evidence="5 12" id="KW-0547">Nucleotide-binding</keyword>
<comment type="subunit">
    <text evidence="12">Monomer.</text>
</comment>
<dbReference type="SUPFAM" id="SSF55186">
    <property type="entry name" value="ThrRS/AlaRS common domain"/>
    <property type="match status" value="1"/>
</dbReference>
<dbReference type="Pfam" id="PF01411">
    <property type="entry name" value="tRNA-synt_2c"/>
    <property type="match status" value="1"/>
</dbReference>
<dbReference type="InterPro" id="IPR003156">
    <property type="entry name" value="DHHA1_dom"/>
</dbReference>
<dbReference type="GO" id="GO:0005524">
    <property type="term" value="F:ATP binding"/>
    <property type="evidence" value="ECO:0007669"/>
    <property type="project" value="UniProtKB-UniRule"/>
</dbReference>
<comment type="similarity">
    <text evidence="1">Belongs to the class-II aminoacyl-tRNA synthetase family. Alax-L subfamily.</text>
</comment>
<dbReference type="EC" id="6.1.1.7" evidence="12"/>
<keyword evidence="12" id="KW-0963">Cytoplasm</keyword>
<dbReference type="Gene3D" id="3.10.310.40">
    <property type="match status" value="1"/>
</dbReference>
<dbReference type="FunFam" id="3.30.980.10:FF:000004">
    <property type="entry name" value="Alanine--tRNA ligase, cytoplasmic"/>
    <property type="match status" value="1"/>
</dbReference>
<accession>A0A9W8BML7</accession>
<dbReference type="PANTHER" id="PTHR11777">
    <property type="entry name" value="ALANYL-TRNA SYNTHETASE"/>
    <property type="match status" value="1"/>
</dbReference>
<dbReference type="GO" id="GO:0002161">
    <property type="term" value="F:aminoacyl-tRNA deacylase activity"/>
    <property type="evidence" value="ECO:0007669"/>
    <property type="project" value="TreeGrafter"/>
</dbReference>
<evidence type="ECO:0000256" key="10">
    <source>
        <dbReference type="ARBA" id="ARBA00023146"/>
    </source>
</evidence>
<organism evidence="14 15">
    <name type="scientific">Coemansia thaxteri</name>
    <dbReference type="NCBI Taxonomy" id="2663907"/>
    <lineage>
        <taxon>Eukaryota</taxon>
        <taxon>Fungi</taxon>
        <taxon>Fungi incertae sedis</taxon>
        <taxon>Zoopagomycota</taxon>
        <taxon>Kickxellomycotina</taxon>
        <taxon>Kickxellomycetes</taxon>
        <taxon>Kickxellales</taxon>
        <taxon>Kickxellaceae</taxon>
        <taxon>Coemansia</taxon>
    </lineage>
</organism>
<dbReference type="GO" id="GO:0008270">
    <property type="term" value="F:zinc ion binding"/>
    <property type="evidence" value="ECO:0007669"/>
    <property type="project" value="UniProtKB-UniRule"/>
</dbReference>
<dbReference type="CDD" id="cd00673">
    <property type="entry name" value="AlaRS_core"/>
    <property type="match status" value="1"/>
</dbReference>
<keyword evidence="8 12" id="KW-0694">RNA-binding</keyword>
<dbReference type="Proteomes" id="UP001150907">
    <property type="component" value="Unassembled WGS sequence"/>
</dbReference>
<dbReference type="GO" id="GO:0005739">
    <property type="term" value="C:mitochondrion"/>
    <property type="evidence" value="ECO:0007669"/>
    <property type="project" value="UniProtKB-SubCell"/>
</dbReference>
<dbReference type="GO" id="GO:0070143">
    <property type="term" value="P:mitochondrial alanyl-tRNA aminoacylation"/>
    <property type="evidence" value="ECO:0007669"/>
    <property type="project" value="UniProtKB-UniRule"/>
</dbReference>
<keyword evidence="10 12" id="KW-0030">Aminoacyl-tRNA synthetase</keyword>
<dbReference type="InterPro" id="IPR009000">
    <property type="entry name" value="Transl_B-barrel_sf"/>
</dbReference>
<proteinExistence type="inferred from homology"/>
<dbReference type="HAMAP" id="MF_00036_B">
    <property type="entry name" value="Ala_tRNA_synth_B"/>
    <property type="match status" value="1"/>
</dbReference>
<dbReference type="InterPro" id="IPR018162">
    <property type="entry name" value="Ala-tRNA-ligase_IIc_anticod-bd"/>
</dbReference>
<dbReference type="Pfam" id="PF26023">
    <property type="entry name" value="ALA1"/>
    <property type="match status" value="1"/>
</dbReference>
<feature type="binding site" evidence="12">
    <location>
        <position position="605"/>
    </location>
    <ligand>
        <name>Zn(2+)</name>
        <dbReference type="ChEBI" id="CHEBI:29105"/>
    </ligand>
</feature>
<comment type="cofactor">
    <cofactor evidence="12">
        <name>Zn(2+)</name>
        <dbReference type="ChEBI" id="CHEBI:29105"/>
    </cofactor>
    <text evidence="12">Binds 1 zinc ion per subunit.</text>
</comment>
<dbReference type="Pfam" id="PF07973">
    <property type="entry name" value="tRNA_SAD"/>
    <property type="match status" value="1"/>
</dbReference>
<dbReference type="SMART" id="SM00863">
    <property type="entry name" value="tRNA_SAD"/>
    <property type="match status" value="1"/>
</dbReference>
<feature type="binding site" evidence="12">
    <location>
        <position position="609"/>
    </location>
    <ligand>
        <name>Zn(2+)</name>
        <dbReference type="ChEBI" id="CHEBI:29105"/>
    </ligand>
</feature>
<gene>
    <name evidence="12 14" type="primary">ALA1</name>
    <name evidence="14" type="ORF">H4R26_001067</name>
</gene>
<dbReference type="PANTHER" id="PTHR11777:SF9">
    <property type="entry name" value="ALANINE--TRNA LIGASE, CYTOPLASMIC"/>
    <property type="match status" value="1"/>
</dbReference>
<evidence type="ECO:0000256" key="12">
    <source>
        <dbReference type="HAMAP-Rule" id="MF_03133"/>
    </source>
</evidence>
<keyword evidence="9 12" id="KW-0648">Protein biosynthesis</keyword>
<evidence type="ECO:0000256" key="5">
    <source>
        <dbReference type="ARBA" id="ARBA00022741"/>
    </source>
</evidence>
<dbReference type="Gene3D" id="3.30.980.10">
    <property type="entry name" value="Threonyl-trna Synthetase, Chain A, domain 2"/>
    <property type="match status" value="1"/>
</dbReference>
<feature type="binding site" evidence="12">
    <location>
        <position position="727"/>
    </location>
    <ligand>
        <name>Zn(2+)</name>
        <dbReference type="ChEBI" id="CHEBI:29105"/>
    </ligand>
</feature>
<keyword evidence="7 12" id="KW-0067">ATP-binding</keyword>
<dbReference type="OrthoDB" id="2423964at2759"/>
<keyword evidence="4 12" id="KW-0479">Metal-binding</keyword>
<dbReference type="SUPFAM" id="SSF55681">
    <property type="entry name" value="Class II aaRS and biotin synthetases"/>
    <property type="match status" value="1"/>
</dbReference>
<dbReference type="InterPro" id="IPR018164">
    <property type="entry name" value="Ala-tRNA-synth_IIc_N"/>
</dbReference>
<keyword evidence="3 12" id="KW-0436">Ligase</keyword>
<evidence type="ECO:0000313" key="14">
    <source>
        <dbReference type="EMBL" id="KAJ2006964.1"/>
    </source>
</evidence>
<keyword evidence="15" id="KW-1185">Reference proteome</keyword>
<evidence type="ECO:0000256" key="2">
    <source>
        <dbReference type="ARBA" id="ARBA00022555"/>
    </source>
</evidence>
<dbReference type="InterPro" id="IPR050058">
    <property type="entry name" value="Ala-tRNA_ligase"/>
</dbReference>
<dbReference type="SUPFAM" id="SSF101353">
    <property type="entry name" value="Putative anticodon-binding domain of alanyl-tRNA synthetase (AlaRS)"/>
    <property type="match status" value="1"/>
</dbReference>
<keyword evidence="2 12" id="KW-0820">tRNA-binding</keyword>
<dbReference type="InterPro" id="IPR012947">
    <property type="entry name" value="tRNA_SAD"/>
</dbReference>
<evidence type="ECO:0000256" key="1">
    <source>
        <dbReference type="ARBA" id="ARBA00008429"/>
    </source>
</evidence>
<sequence>MTVTTEWTAKKVRDTFIEFFQAEGHTFVASSPTVPHDDPTLMFANAGMNQYKPIFQGTVDPASSFAKLTRACNSQKCIRAGGKHNDLDDVGKDVYHHTFFEMLGNWSFGNYFKKEAIGFAWTLLTKVYGLDPERLYVTYFEGSAADGLPVDSEARQYWLDLGMPESRVLPFGSKDNFWEMGEQGPCGPCSEIHYDRIGGGRDAAALVNLDDPDVLEIWNLVFMEFNREADGRLRGLPHKHIDTGMGLERLVSVLQDKRSNYDTDVFMPLFGAIQQLTGARAYTGHVGAADVDGVDMAYRVVADHVRTLSFAIADGCVPSNLGRGYVLRRILRRGARYARRKFDAELGSFFARLVDAVVANMGDAFPEVAAHADAIKEVLCDEERAFARTLDRGERLFEQTVAALPAGQTVIPGEQVWRLYDTYGFPSDLTQIMAEERGLRIDAAAFELAGRQAQELSRRNRSGAQAGAIELDVHALAELKTRGVAPTDDAPKYAGHAVAGARVVALVAVGGGLCDRVVCDGPDSEAVGVVLDRTCFYAEQGGQESDAGALVAVDDSADVAIDDARLFGAYVLHRGVLRSGAALAVGDLVDAQIDESRRRPIRSNHTATHVLNYALRCVAAGSNQCGSLVAPDRLRFDYAYSKALTPLEVRDVDALCARTIADDLRVYTAEAPYATARTISGLRAEFGDKYPERVRIVSIGADPTLVLQAPTDDKWSGYSIELCGGTHVATTADIGAFVVVEEGAIAKGIRRMVAVTGEAAEAARQLSSTLAADVARLRAAQDPAVLDAEIKRLVKEIDAAAIGVYDKHVLRTEFDSIRTAFADAERASKANAAKAATDLVQSTLDAAAPEQEFFVLRLPAAGKAMTQAAKLVKDLGTKAVLFIAEDGPARVAHQCVVAKPLAARGLSASDWAAVVSAVVGGKKGGNAETAQGSGTEVAKIDDAIAAAVEYAQAHLN</sequence>
<comment type="catalytic activity">
    <reaction evidence="11 12">
        <text>tRNA(Ala) + L-alanine + ATP = L-alanyl-tRNA(Ala) + AMP + diphosphate</text>
        <dbReference type="Rhea" id="RHEA:12540"/>
        <dbReference type="Rhea" id="RHEA-COMP:9657"/>
        <dbReference type="Rhea" id="RHEA-COMP:9923"/>
        <dbReference type="ChEBI" id="CHEBI:30616"/>
        <dbReference type="ChEBI" id="CHEBI:33019"/>
        <dbReference type="ChEBI" id="CHEBI:57972"/>
        <dbReference type="ChEBI" id="CHEBI:78442"/>
        <dbReference type="ChEBI" id="CHEBI:78497"/>
        <dbReference type="ChEBI" id="CHEBI:456215"/>
        <dbReference type="EC" id="6.1.1.7"/>
    </reaction>
</comment>
<comment type="subcellular location">
    <subcellularLocation>
        <location evidence="12">Mitochondrion</location>
    </subcellularLocation>
    <subcellularLocation>
        <location evidence="12">Cytoplasm</location>
    </subcellularLocation>
</comment>
<evidence type="ECO:0000256" key="8">
    <source>
        <dbReference type="ARBA" id="ARBA00022884"/>
    </source>
</evidence>
<dbReference type="InterPro" id="IPR018163">
    <property type="entry name" value="Thr/Ala-tRNA-synth_IIc_edit"/>
</dbReference>
<feature type="domain" description="Alanyl-transfer RNA synthetases family profile" evidence="13">
    <location>
        <begin position="7"/>
        <end position="766"/>
    </location>
</feature>
<dbReference type="InterPro" id="IPR018165">
    <property type="entry name" value="Ala-tRNA-synth_IIc_core"/>
</dbReference>
<dbReference type="InterPro" id="IPR045864">
    <property type="entry name" value="aa-tRNA-synth_II/BPL/LPL"/>
</dbReference>
<dbReference type="GO" id="GO:0004813">
    <property type="term" value="F:alanine-tRNA ligase activity"/>
    <property type="evidence" value="ECO:0007669"/>
    <property type="project" value="UniProtKB-UniRule"/>
</dbReference>
<evidence type="ECO:0000256" key="7">
    <source>
        <dbReference type="ARBA" id="ARBA00022840"/>
    </source>
</evidence>
<comment type="domain">
    <text evidence="12">Consists of three domains; the N-terminal catalytic domain, the editing domain and the C-terminal C-Ala domain. The editing domain removes incorrectly charged amino acids, while the C-Ala domain, along with tRNA(Ala), serves as a bridge to cooperatively bring together the editing and aminoacylation centers thus stimulating deacylation of misacylated tRNAs.</text>
</comment>
<dbReference type="Gene3D" id="2.40.30.130">
    <property type="match status" value="1"/>
</dbReference>
<dbReference type="EMBL" id="JANBQF010000041">
    <property type="protein sequence ID" value="KAJ2006964.1"/>
    <property type="molecule type" value="Genomic_DNA"/>
</dbReference>
<reference evidence="14" key="1">
    <citation type="submission" date="2022-07" db="EMBL/GenBank/DDBJ databases">
        <title>Phylogenomic reconstructions and comparative analyses of Kickxellomycotina fungi.</title>
        <authorList>
            <person name="Reynolds N.K."/>
            <person name="Stajich J.E."/>
            <person name="Barry K."/>
            <person name="Grigoriev I.V."/>
            <person name="Crous P."/>
            <person name="Smith M.E."/>
        </authorList>
    </citation>
    <scope>NUCLEOTIDE SEQUENCE</scope>
    <source>
        <strain evidence="14">IMI 214461</strain>
    </source>
</reference>
<dbReference type="NCBIfam" id="TIGR00344">
    <property type="entry name" value="alaS"/>
    <property type="match status" value="1"/>
</dbReference>
<dbReference type="AlphaFoldDB" id="A0A9W8BML7"/>
<evidence type="ECO:0000256" key="3">
    <source>
        <dbReference type="ARBA" id="ARBA00022598"/>
    </source>
</evidence>
<dbReference type="SUPFAM" id="SSF50447">
    <property type="entry name" value="Translation proteins"/>
    <property type="match status" value="1"/>
</dbReference>
<dbReference type="PRINTS" id="PR00980">
    <property type="entry name" value="TRNASYNTHALA"/>
</dbReference>
<dbReference type="Pfam" id="PF02272">
    <property type="entry name" value="DHHA1"/>
    <property type="match status" value="1"/>
</dbReference>
<dbReference type="PROSITE" id="PS50860">
    <property type="entry name" value="AA_TRNA_LIGASE_II_ALA"/>
    <property type="match status" value="1"/>
</dbReference>
<protein>
    <recommendedName>
        <fullName evidence="12">Alanine--tRNA ligase</fullName>
        <ecNumber evidence="12">6.1.1.7</ecNumber>
    </recommendedName>
    <alternativeName>
        <fullName evidence="12">Alanyl-tRNA synthetase</fullName>
        <shortName evidence="12">AlaRS</shortName>
    </alternativeName>
</protein>
<evidence type="ECO:0000313" key="15">
    <source>
        <dbReference type="Proteomes" id="UP001150907"/>
    </source>
</evidence>
<name>A0A9W8BML7_9FUNG</name>
<comment type="caution">
    <text evidence="14">The sequence shown here is derived from an EMBL/GenBank/DDBJ whole genome shotgun (WGS) entry which is preliminary data.</text>
</comment>
<dbReference type="GO" id="GO:0000049">
    <property type="term" value="F:tRNA binding"/>
    <property type="evidence" value="ECO:0007669"/>
    <property type="project" value="UniProtKB-KW"/>
</dbReference>
<feature type="binding site" evidence="12">
    <location>
        <position position="723"/>
    </location>
    <ligand>
        <name>Zn(2+)</name>
        <dbReference type="ChEBI" id="CHEBI:29105"/>
    </ligand>
</feature>
<evidence type="ECO:0000256" key="11">
    <source>
        <dbReference type="ARBA" id="ARBA00048300"/>
    </source>
</evidence>
<dbReference type="InterPro" id="IPR059090">
    <property type="entry name" value="ALA1_helical"/>
</dbReference>
<dbReference type="Gene3D" id="3.30.930.10">
    <property type="entry name" value="Bira Bifunctional Protein, Domain 2"/>
    <property type="match status" value="1"/>
</dbReference>
<dbReference type="InterPro" id="IPR023033">
    <property type="entry name" value="Ala_tRNA_ligase_euk/bac"/>
</dbReference>
<evidence type="ECO:0000259" key="13">
    <source>
        <dbReference type="PROSITE" id="PS50860"/>
    </source>
</evidence>
<dbReference type="InterPro" id="IPR002318">
    <property type="entry name" value="Ala-tRNA-lgiase_IIc"/>
</dbReference>